<keyword evidence="2" id="KW-1185">Reference proteome</keyword>
<evidence type="ECO:0000313" key="2">
    <source>
        <dbReference type="Proteomes" id="UP000583929"/>
    </source>
</evidence>
<dbReference type="SUPFAM" id="SSF53098">
    <property type="entry name" value="Ribonuclease H-like"/>
    <property type="match status" value="1"/>
</dbReference>
<sequence length="190" mass="21581">MARDILPCGQRLNSIVVTNMRCSLCDFDEDSLAYIHIGISLSDNGPLHHLCGRHIIESFMMSLLMFKTCRIPDFLIYPRWTMVNRLPCCLNAVHGSIAYAVALVINWDDHFIDVVSNKIDVSSPLEAELHGLLLVVALCKRYAWDEAHIYTDCQVLIKALEVRQCPLWHLSFLFESLIEMVNDVTGLSFA</sequence>
<evidence type="ECO:0000313" key="1">
    <source>
        <dbReference type="EMBL" id="KAF4394916.1"/>
    </source>
</evidence>
<reference evidence="1 2" key="1">
    <citation type="journal article" date="2020" name="bioRxiv">
        <title>Sequence and annotation of 42 cannabis genomes reveals extensive copy number variation in cannabinoid synthesis and pathogen resistance genes.</title>
        <authorList>
            <person name="Mckernan K.J."/>
            <person name="Helbert Y."/>
            <person name="Kane L.T."/>
            <person name="Ebling H."/>
            <person name="Zhang L."/>
            <person name="Liu B."/>
            <person name="Eaton Z."/>
            <person name="Mclaughlin S."/>
            <person name="Kingan S."/>
            <person name="Baybayan P."/>
            <person name="Concepcion G."/>
            <person name="Jordan M."/>
            <person name="Riva A."/>
            <person name="Barbazuk W."/>
            <person name="Harkins T."/>
        </authorList>
    </citation>
    <scope>NUCLEOTIDE SEQUENCE [LARGE SCALE GENOMIC DNA]</scope>
    <source>
        <strain evidence="2">cv. Jamaican Lion 4</strain>
        <tissue evidence="1">Leaf</tissue>
    </source>
</reference>
<dbReference type="InterPro" id="IPR036397">
    <property type="entry name" value="RNaseH_sf"/>
</dbReference>
<comment type="caution">
    <text evidence="1">The sequence shown here is derived from an EMBL/GenBank/DDBJ whole genome shotgun (WGS) entry which is preliminary data.</text>
</comment>
<protein>
    <recommendedName>
        <fullName evidence="3">RNase H type-1 domain-containing protein</fullName>
    </recommendedName>
</protein>
<organism evidence="1 2">
    <name type="scientific">Cannabis sativa</name>
    <name type="common">Hemp</name>
    <name type="synonym">Marijuana</name>
    <dbReference type="NCBI Taxonomy" id="3483"/>
    <lineage>
        <taxon>Eukaryota</taxon>
        <taxon>Viridiplantae</taxon>
        <taxon>Streptophyta</taxon>
        <taxon>Embryophyta</taxon>
        <taxon>Tracheophyta</taxon>
        <taxon>Spermatophyta</taxon>
        <taxon>Magnoliopsida</taxon>
        <taxon>eudicotyledons</taxon>
        <taxon>Gunneridae</taxon>
        <taxon>Pentapetalae</taxon>
        <taxon>rosids</taxon>
        <taxon>fabids</taxon>
        <taxon>Rosales</taxon>
        <taxon>Cannabaceae</taxon>
        <taxon>Cannabis</taxon>
    </lineage>
</organism>
<dbReference type="AlphaFoldDB" id="A0A7J6HI05"/>
<accession>A0A7J6HI05</accession>
<gene>
    <name evidence="1" type="ORF">G4B88_002793</name>
</gene>
<dbReference type="Gene3D" id="3.30.420.10">
    <property type="entry name" value="Ribonuclease H-like superfamily/Ribonuclease H"/>
    <property type="match status" value="1"/>
</dbReference>
<dbReference type="InterPro" id="IPR012337">
    <property type="entry name" value="RNaseH-like_sf"/>
</dbReference>
<dbReference type="EMBL" id="JAATIQ010000042">
    <property type="protein sequence ID" value="KAF4394916.1"/>
    <property type="molecule type" value="Genomic_DNA"/>
</dbReference>
<dbReference type="Proteomes" id="UP000583929">
    <property type="component" value="Unassembled WGS sequence"/>
</dbReference>
<dbReference type="GO" id="GO:0003676">
    <property type="term" value="F:nucleic acid binding"/>
    <property type="evidence" value="ECO:0007669"/>
    <property type="project" value="InterPro"/>
</dbReference>
<name>A0A7J6HI05_CANSA</name>
<proteinExistence type="predicted"/>
<evidence type="ECO:0008006" key="3">
    <source>
        <dbReference type="Google" id="ProtNLM"/>
    </source>
</evidence>